<keyword evidence="3" id="KW-1185">Reference proteome</keyword>
<evidence type="ECO:0000313" key="2">
    <source>
        <dbReference type="EMBL" id="KAA2241085.1"/>
    </source>
</evidence>
<sequence length="360" mass="37946">MTLPLAGITVLDFSTLLPGPLTTLILAEAGARVIKVERPGGEDMRGFPPHVEGTSAPFAVLNAGKESLVLDLKAPDAMECLRPLLTTCDVLVEQFRPGVMDRLGLGYETLSAANPRLIYCSITGYGQDGPRAGEAGHDLNYQAVTGLLSLAPSMPAALVADIAGGAMPAVMNILLALRQRDLTGRGSRLDIAMADAMFTFAWFALAEGAATGRYPGAHENLLAGGSPRYALYPTRDGRYLAVGALEQKFWMAFCEAIALAPALRDDRADPSATRAEVARLVAARDAGEWQAALASRDCCCTIVASLAEATSDPHFAARGLFGARAHLSSGSTLPGTPLPIGPHLRRDPQEVRTVPGLDED</sequence>
<reference evidence="2 3" key="1">
    <citation type="submission" date="2019-09" db="EMBL/GenBank/DDBJ databases">
        <title>Salinarimonas rosea gen. nov., sp. nov., a new member of the a-2 subgroup of the Proteobacteria.</title>
        <authorList>
            <person name="Liu J."/>
        </authorList>
    </citation>
    <scope>NUCLEOTIDE SEQUENCE [LARGE SCALE GENOMIC DNA]</scope>
    <source>
        <strain evidence="2 3">BN140002</strain>
    </source>
</reference>
<feature type="region of interest" description="Disordered" evidence="1">
    <location>
        <begin position="332"/>
        <end position="360"/>
    </location>
</feature>
<dbReference type="Pfam" id="PF02515">
    <property type="entry name" value="CoA_transf_3"/>
    <property type="match status" value="1"/>
</dbReference>
<dbReference type="AlphaFoldDB" id="A0A5B2VPY0"/>
<reference evidence="2 3" key="2">
    <citation type="submission" date="2019-09" db="EMBL/GenBank/DDBJ databases">
        <authorList>
            <person name="Jin C."/>
        </authorList>
    </citation>
    <scope>NUCLEOTIDE SEQUENCE [LARGE SCALE GENOMIC DNA]</scope>
    <source>
        <strain evidence="2 3">BN140002</strain>
    </source>
</reference>
<organism evidence="2 3">
    <name type="scientific">Salinarimonas soli</name>
    <dbReference type="NCBI Taxonomy" id="1638099"/>
    <lineage>
        <taxon>Bacteria</taxon>
        <taxon>Pseudomonadati</taxon>
        <taxon>Pseudomonadota</taxon>
        <taxon>Alphaproteobacteria</taxon>
        <taxon>Hyphomicrobiales</taxon>
        <taxon>Salinarimonadaceae</taxon>
        <taxon>Salinarimonas</taxon>
    </lineage>
</organism>
<protein>
    <submittedName>
        <fullName evidence="2">CoA transferase</fullName>
    </submittedName>
</protein>
<accession>A0A5B2VPY0</accession>
<dbReference type="PANTHER" id="PTHR48228:SF5">
    <property type="entry name" value="ALPHA-METHYLACYL-COA RACEMASE"/>
    <property type="match status" value="1"/>
</dbReference>
<dbReference type="InterPro" id="IPR003673">
    <property type="entry name" value="CoA-Trfase_fam_III"/>
</dbReference>
<dbReference type="PANTHER" id="PTHR48228">
    <property type="entry name" value="SUCCINYL-COA--D-CITRAMALATE COA-TRANSFERASE"/>
    <property type="match status" value="1"/>
</dbReference>
<dbReference type="EMBL" id="VUOA01000009">
    <property type="protein sequence ID" value="KAA2241085.1"/>
    <property type="molecule type" value="Genomic_DNA"/>
</dbReference>
<gene>
    <name evidence="2" type="ORF">F0L46_04615</name>
</gene>
<comment type="caution">
    <text evidence="2">The sequence shown here is derived from an EMBL/GenBank/DDBJ whole genome shotgun (WGS) entry which is preliminary data.</text>
</comment>
<keyword evidence="2" id="KW-0808">Transferase</keyword>
<dbReference type="Proteomes" id="UP000323142">
    <property type="component" value="Unassembled WGS sequence"/>
</dbReference>
<dbReference type="GO" id="GO:0016740">
    <property type="term" value="F:transferase activity"/>
    <property type="evidence" value="ECO:0007669"/>
    <property type="project" value="UniProtKB-KW"/>
</dbReference>
<proteinExistence type="predicted"/>
<dbReference type="InterPro" id="IPR050509">
    <property type="entry name" value="CoA-transferase_III"/>
</dbReference>
<dbReference type="InterPro" id="IPR044855">
    <property type="entry name" value="CoA-Trfase_III_dom3_sf"/>
</dbReference>
<dbReference type="RefSeq" id="WP_149815866.1">
    <property type="nucleotide sequence ID" value="NZ_VUOA01000009.1"/>
</dbReference>
<dbReference type="SUPFAM" id="SSF89796">
    <property type="entry name" value="CoA-transferase family III (CaiB/BaiF)"/>
    <property type="match status" value="1"/>
</dbReference>
<evidence type="ECO:0000313" key="3">
    <source>
        <dbReference type="Proteomes" id="UP000323142"/>
    </source>
</evidence>
<dbReference type="InterPro" id="IPR023606">
    <property type="entry name" value="CoA-Trfase_III_dom_1_sf"/>
</dbReference>
<dbReference type="OrthoDB" id="9806585at2"/>
<evidence type="ECO:0000256" key="1">
    <source>
        <dbReference type="SAM" id="MobiDB-lite"/>
    </source>
</evidence>
<name>A0A5B2VPY0_9HYPH</name>
<dbReference type="Gene3D" id="3.40.50.10540">
    <property type="entry name" value="Crotonobetainyl-coa:carnitine coa-transferase, domain 1"/>
    <property type="match status" value="1"/>
</dbReference>
<dbReference type="Gene3D" id="3.30.1540.10">
    <property type="entry name" value="formyl-coa transferase, domain 3"/>
    <property type="match status" value="1"/>
</dbReference>